<dbReference type="Proteomes" id="UP000296049">
    <property type="component" value="Unassembled WGS sequence"/>
</dbReference>
<evidence type="ECO:0000313" key="1">
    <source>
        <dbReference type="EMBL" id="EOB08508.1"/>
    </source>
</evidence>
<accession>R0M761</accession>
<proteinExistence type="predicted"/>
<dbReference type="EMBL" id="KB742443">
    <property type="protein sequence ID" value="EOB08508.1"/>
    <property type="molecule type" value="Genomic_DNA"/>
</dbReference>
<keyword evidence="2" id="KW-1185">Reference proteome</keyword>
<protein>
    <submittedName>
        <fullName evidence="1">Uncharacterized protein</fullName>
    </submittedName>
</protein>
<sequence>MANCVKMGLGGLNISVVIVLLPKQIPLLRRVQRAEELLSEQHSHRHVYPSAMEKGSSACGCPGDGPCERKSLLSSVTGFVSAAQCPSGSGEEDEAVALHPHLRHPKKTACKGEELKLYKEILLLEVAVGLSSGSQAPDSHTATSLRSGRFTLIGFLPHVAEAQDISTLLFPTVKEENERDKSFVPLHGLQR</sequence>
<reference evidence="2" key="1">
    <citation type="journal article" date="2013" name="Nat. Genet.">
        <title>The duck genome and transcriptome provide insight into an avian influenza virus reservoir species.</title>
        <authorList>
            <person name="Huang Y."/>
            <person name="Li Y."/>
            <person name="Burt D.W."/>
            <person name="Chen H."/>
            <person name="Zhang Y."/>
            <person name="Qian W."/>
            <person name="Kim H."/>
            <person name="Gan S."/>
            <person name="Zhao Y."/>
            <person name="Li J."/>
            <person name="Yi K."/>
            <person name="Feng H."/>
            <person name="Zhu P."/>
            <person name="Li B."/>
            <person name="Liu Q."/>
            <person name="Fairley S."/>
            <person name="Magor K.E."/>
            <person name="Du Z."/>
            <person name="Hu X."/>
            <person name="Goodman L."/>
            <person name="Tafer H."/>
            <person name="Vignal A."/>
            <person name="Lee T."/>
            <person name="Kim K.W."/>
            <person name="Sheng Z."/>
            <person name="An Y."/>
            <person name="Searle S."/>
            <person name="Herrero J."/>
            <person name="Groenen M.A."/>
            <person name="Crooijmans R.P."/>
            <person name="Faraut T."/>
            <person name="Cai Q."/>
            <person name="Webster R.G."/>
            <person name="Aldridge J.R."/>
            <person name="Warren W.C."/>
            <person name="Bartschat S."/>
            <person name="Kehr S."/>
            <person name="Marz M."/>
            <person name="Stadler P.F."/>
            <person name="Smith J."/>
            <person name="Kraus R.H."/>
            <person name="Zhao Y."/>
            <person name="Ren L."/>
            <person name="Fei J."/>
            <person name="Morisson M."/>
            <person name="Kaiser P."/>
            <person name="Griffin D.K."/>
            <person name="Rao M."/>
            <person name="Pitel F."/>
            <person name="Wang J."/>
            <person name="Li N."/>
        </authorList>
    </citation>
    <scope>NUCLEOTIDE SEQUENCE [LARGE SCALE GENOMIC DNA]</scope>
</reference>
<gene>
    <name evidence="1" type="ORF">Anapl_04433</name>
</gene>
<organism evidence="1 2">
    <name type="scientific">Anas platyrhynchos</name>
    <name type="common">Mallard</name>
    <name type="synonym">Anas boschas</name>
    <dbReference type="NCBI Taxonomy" id="8839"/>
    <lineage>
        <taxon>Eukaryota</taxon>
        <taxon>Metazoa</taxon>
        <taxon>Chordata</taxon>
        <taxon>Craniata</taxon>
        <taxon>Vertebrata</taxon>
        <taxon>Euteleostomi</taxon>
        <taxon>Archelosauria</taxon>
        <taxon>Archosauria</taxon>
        <taxon>Dinosauria</taxon>
        <taxon>Saurischia</taxon>
        <taxon>Theropoda</taxon>
        <taxon>Coelurosauria</taxon>
        <taxon>Aves</taxon>
        <taxon>Neognathae</taxon>
        <taxon>Galloanserae</taxon>
        <taxon>Anseriformes</taxon>
        <taxon>Anatidae</taxon>
        <taxon>Anatinae</taxon>
        <taxon>Anas</taxon>
    </lineage>
</organism>
<evidence type="ECO:0000313" key="2">
    <source>
        <dbReference type="Proteomes" id="UP000296049"/>
    </source>
</evidence>
<dbReference type="AlphaFoldDB" id="R0M761"/>
<name>R0M761_ANAPL</name>